<dbReference type="SUPFAM" id="SSF50475">
    <property type="entry name" value="FMN-binding split barrel"/>
    <property type="match status" value="1"/>
</dbReference>
<dbReference type="RefSeq" id="WP_366923067.1">
    <property type="nucleotide sequence ID" value="NZ_CP121694.1"/>
</dbReference>
<reference evidence="1 2" key="1">
    <citation type="submission" date="2023-04" db="EMBL/GenBank/DDBJ databases">
        <authorList>
            <person name="Hsu D."/>
        </authorList>
    </citation>
    <scope>NUCLEOTIDE SEQUENCE [LARGE SCALE GENOMIC DNA]</scope>
    <source>
        <strain evidence="1 2">MK1</strain>
    </source>
</reference>
<dbReference type="InterPro" id="IPR012349">
    <property type="entry name" value="Split_barrel_FMN-bd"/>
</dbReference>
<gene>
    <name evidence="1" type="ORF">MFMK1_003558</name>
</gene>
<proteinExistence type="predicted"/>
<dbReference type="AlphaFoldDB" id="A0AAU0UTR1"/>
<organism evidence="1 2">
    <name type="scientific">Metallumcola ferriviriculae</name>
    <dbReference type="NCBI Taxonomy" id="3039180"/>
    <lineage>
        <taxon>Bacteria</taxon>
        <taxon>Bacillati</taxon>
        <taxon>Bacillota</taxon>
        <taxon>Clostridia</taxon>
        <taxon>Neomoorellales</taxon>
        <taxon>Desulfitibacteraceae</taxon>
        <taxon>Metallumcola</taxon>
    </lineage>
</organism>
<dbReference type="KEGG" id="dbc:MFMK1_003558"/>
<dbReference type="EMBL" id="CP121694">
    <property type="protein sequence ID" value="WRO23691.1"/>
    <property type="molecule type" value="Genomic_DNA"/>
</dbReference>
<keyword evidence="2" id="KW-1185">Reference proteome</keyword>
<dbReference type="Gene3D" id="2.30.110.10">
    <property type="entry name" value="Electron Transport, Fmn-binding Protein, Chain A"/>
    <property type="match status" value="1"/>
</dbReference>
<evidence type="ECO:0000313" key="1">
    <source>
        <dbReference type="EMBL" id="WRO23691.1"/>
    </source>
</evidence>
<name>A0AAU0UTR1_9FIRM</name>
<sequence length="74" mass="8592">MFRGVFPIFGRARILTADSDRRYALECLVEKYSPDYIKEGQQEIKKDWDRVCLIEVKTEHMTGKAAIEIVNGNK</sequence>
<dbReference type="Proteomes" id="UP001329915">
    <property type="component" value="Chromosome"/>
</dbReference>
<accession>A0AAU0UTR1</accession>
<evidence type="ECO:0000313" key="2">
    <source>
        <dbReference type="Proteomes" id="UP001329915"/>
    </source>
</evidence>
<protein>
    <submittedName>
        <fullName evidence="1">Uncharacterized protein</fullName>
    </submittedName>
</protein>